<sequence>MNVGNLDAIIRAIVGWALIHLQPVLKVQMSKPLKVILLIIGLILVITAITRYCALYKLFNISTL</sequence>
<protein>
    <submittedName>
        <fullName evidence="3">DUF2892 domain-containing protein</fullName>
    </submittedName>
</protein>
<reference evidence="3" key="1">
    <citation type="journal article" date="2020" name="mSystems">
        <title>Genome- and Community-Level Interaction Insights into Carbon Utilization and Element Cycling Functions of Hydrothermarchaeota in Hydrothermal Sediment.</title>
        <authorList>
            <person name="Zhou Z."/>
            <person name="Liu Y."/>
            <person name="Xu W."/>
            <person name="Pan J."/>
            <person name="Luo Z.H."/>
            <person name="Li M."/>
        </authorList>
    </citation>
    <scope>NUCLEOTIDE SEQUENCE [LARGE SCALE GENOMIC DNA]</scope>
    <source>
        <strain evidence="3">SpSt-69</strain>
    </source>
</reference>
<feature type="domain" description="Inner membrane protein YgaP-like transmembrane" evidence="2">
    <location>
        <begin position="1"/>
        <end position="63"/>
    </location>
</feature>
<accession>A0A7V3ZZ54</accession>
<dbReference type="Pfam" id="PF11127">
    <property type="entry name" value="YgaP-like_TM"/>
    <property type="match status" value="1"/>
</dbReference>
<name>A0A7V3ZZ54_UNCW3</name>
<keyword evidence="1" id="KW-1133">Transmembrane helix</keyword>
<gene>
    <name evidence="3" type="ORF">ENU66_08430</name>
</gene>
<feature type="transmembrane region" description="Helical" evidence="1">
    <location>
        <begin position="35"/>
        <end position="59"/>
    </location>
</feature>
<dbReference type="EMBL" id="DTDJ01000051">
    <property type="protein sequence ID" value="HGL18338.1"/>
    <property type="molecule type" value="Genomic_DNA"/>
</dbReference>
<evidence type="ECO:0000256" key="1">
    <source>
        <dbReference type="SAM" id="Phobius"/>
    </source>
</evidence>
<keyword evidence="1" id="KW-0472">Membrane</keyword>
<proteinExistence type="predicted"/>
<evidence type="ECO:0000313" key="3">
    <source>
        <dbReference type="EMBL" id="HGL18338.1"/>
    </source>
</evidence>
<dbReference type="AlphaFoldDB" id="A0A7V3ZZ54"/>
<dbReference type="InterPro" id="IPR021309">
    <property type="entry name" value="YgaP-like_TM"/>
</dbReference>
<keyword evidence="1" id="KW-0812">Transmembrane</keyword>
<evidence type="ECO:0000259" key="2">
    <source>
        <dbReference type="Pfam" id="PF11127"/>
    </source>
</evidence>
<comment type="caution">
    <text evidence="3">The sequence shown here is derived from an EMBL/GenBank/DDBJ whole genome shotgun (WGS) entry which is preliminary data.</text>
</comment>
<organism evidence="3">
    <name type="scientific">candidate division WOR-3 bacterium</name>
    <dbReference type="NCBI Taxonomy" id="2052148"/>
    <lineage>
        <taxon>Bacteria</taxon>
        <taxon>Bacteria division WOR-3</taxon>
    </lineage>
</organism>